<evidence type="ECO:0000256" key="5">
    <source>
        <dbReference type="ARBA" id="ARBA00023136"/>
    </source>
</evidence>
<feature type="non-terminal residue" evidence="9">
    <location>
        <position position="449"/>
    </location>
</feature>
<accession>A0A7D9D2N4</accession>
<feature type="transmembrane region" description="Helical" evidence="7">
    <location>
        <begin position="430"/>
        <end position="448"/>
    </location>
</feature>
<dbReference type="AlphaFoldDB" id="A0A7D9D2N4"/>
<feature type="transmembrane region" description="Helical" evidence="7">
    <location>
        <begin position="297"/>
        <end position="318"/>
    </location>
</feature>
<dbReference type="SUPFAM" id="SSF103473">
    <property type="entry name" value="MFS general substrate transporter"/>
    <property type="match status" value="1"/>
</dbReference>
<dbReference type="CDD" id="cd17328">
    <property type="entry name" value="MFS_spinster_like"/>
    <property type="match status" value="1"/>
</dbReference>
<dbReference type="Pfam" id="PF07690">
    <property type="entry name" value="MFS_1"/>
    <property type="match status" value="1"/>
</dbReference>
<feature type="region of interest" description="Disordered" evidence="6">
    <location>
        <begin position="43"/>
        <end position="64"/>
    </location>
</feature>
<feature type="transmembrane region" description="Helical" evidence="7">
    <location>
        <begin position="123"/>
        <end position="142"/>
    </location>
</feature>
<evidence type="ECO:0000256" key="4">
    <source>
        <dbReference type="ARBA" id="ARBA00022989"/>
    </source>
</evidence>
<gene>
    <name evidence="9" type="ORF">JTBM06_V1_50001</name>
</gene>
<feature type="transmembrane region" description="Helical" evidence="7">
    <location>
        <begin position="390"/>
        <end position="409"/>
    </location>
</feature>
<organism evidence="9">
    <name type="scientific">uncultured Woeseiaceae bacterium</name>
    <dbReference type="NCBI Taxonomy" id="1983305"/>
    <lineage>
        <taxon>Bacteria</taxon>
        <taxon>Pseudomonadati</taxon>
        <taxon>Pseudomonadota</taxon>
        <taxon>Gammaproteobacteria</taxon>
        <taxon>Woeseiales</taxon>
        <taxon>Woeseiaceae</taxon>
        <taxon>environmental samples</taxon>
    </lineage>
</organism>
<dbReference type="PANTHER" id="PTHR23505">
    <property type="entry name" value="SPINSTER"/>
    <property type="match status" value="1"/>
</dbReference>
<protein>
    <submittedName>
        <fullName evidence="9">Major facilitator superfamily transporter</fullName>
    </submittedName>
</protein>
<evidence type="ECO:0000256" key="3">
    <source>
        <dbReference type="ARBA" id="ARBA00022692"/>
    </source>
</evidence>
<dbReference type="PROSITE" id="PS50850">
    <property type="entry name" value="MFS"/>
    <property type="match status" value="1"/>
</dbReference>
<keyword evidence="2" id="KW-0813">Transport</keyword>
<comment type="subcellular location">
    <subcellularLocation>
        <location evidence="1">Membrane</location>
        <topology evidence="1">Multi-pass membrane protein</topology>
    </subcellularLocation>
</comment>
<dbReference type="InterPro" id="IPR044770">
    <property type="entry name" value="MFS_spinster-like"/>
</dbReference>
<dbReference type="InterPro" id="IPR036259">
    <property type="entry name" value="MFS_trans_sf"/>
</dbReference>
<dbReference type="Gene3D" id="1.20.1250.20">
    <property type="entry name" value="MFS general substrate transporter like domains"/>
    <property type="match status" value="2"/>
</dbReference>
<evidence type="ECO:0000256" key="7">
    <source>
        <dbReference type="SAM" id="Phobius"/>
    </source>
</evidence>
<feature type="domain" description="Major facilitator superfamily (MFS) profile" evidence="8">
    <location>
        <begin position="87"/>
        <end position="449"/>
    </location>
</feature>
<feature type="transmembrane region" description="Helical" evidence="7">
    <location>
        <begin position="330"/>
        <end position="353"/>
    </location>
</feature>
<feature type="transmembrane region" description="Helical" evidence="7">
    <location>
        <begin position="238"/>
        <end position="262"/>
    </location>
</feature>
<feature type="transmembrane region" description="Helical" evidence="7">
    <location>
        <begin position="82"/>
        <end position="100"/>
    </location>
</feature>
<feature type="transmembrane region" description="Helical" evidence="7">
    <location>
        <begin position="154"/>
        <end position="176"/>
    </location>
</feature>
<evidence type="ECO:0000313" key="9">
    <source>
        <dbReference type="EMBL" id="VUX55560.1"/>
    </source>
</evidence>
<proteinExistence type="predicted"/>
<sequence length="449" mass="48211">MVVCSSAIESTAKNDASSTHINKRMISPLWIALTLHRPLRDNLSSTSGPQTRINKGTRVASSTDEARERQIQRAKVAYQRPGYRNFVLGLLTIVYVFNFLDRQVVNILGEAIITDLGLTDTQFGMLSGIAFAAIYATLGIPIARWADGGVRRNVIALAVIVWSAMTALCGTAQNFWQLFLMRAGVGVGEAGGSPPAHSIISDIFPANKRATALSIYSLGIYGGSLIGYMGGGYLASEFSWRIAFVVVGLPGVLLAVLVRFLIHEPPRGLAEARVDVTPAPFSEVLGILWTRKCFRHIAMGCALHAFVTYGLAAFMPIFLARVHAMPIQQIGTILGLVVGIGGMLGTFGGGYLSDKLANRHGESRWHIWVPLISTVAAIPFYWFSLMLADTGVAAALTWFVPSVVAGMYLGPCLSTTHSLVGLRMRAQASAILFFVLNLIGLGIGPMATG</sequence>
<dbReference type="EMBL" id="LR633967">
    <property type="protein sequence ID" value="VUX55560.1"/>
    <property type="molecule type" value="Genomic_DNA"/>
</dbReference>
<feature type="compositionally biased region" description="Polar residues" evidence="6">
    <location>
        <begin position="43"/>
        <end position="63"/>
    </location>
</feature>
<name>A0A7D9D2N4_9GAMM</name>
<evidence type="ECO:0000256" key="2">
    <source>
        <dbReference type="ARBA" id="ARBA00022448"/>
    </source>
</evidence>
<dbReference type="PANTHER" id="PTHR23505:SF79">
    <property type="entry name" value="PROTEIN SPINSTER"/>
    <property type="match status" value="1"/>
</dbReference>
<evidence type="ECO:0000259" key="8">
    <source>
        <dbReference type="PROSITE" id="PS50850"/>
    </source>
</evidence>
<feature type="transmembrane region" description="Helical" evidence="7">
    <location>
        <begin position="365"/>
        <end position="384"/>
    </location>
</feature>
<dbReference type="GO" id="GO:0022857">
    <property type="term" value="F:transmembrane transporter activity"/>
    <property type="evidence" value="ECO:0007669"/>
    <property type="project" value="InterPro"/>
</dbReference>
<keyword evidence="5 7" id="KW-0472">Membrane</keyword>
<reference evidence="9" key="1">
    <citation type="submission" date="2019-07" db="EMBL/GenBank/DDBJ databases">
        <authorList>
            <person name="Weber M."/>
            <person name="Kostadinov I."/>
            <person name="Kostadinov D I."/>
        </authorList>
    </citation>
    <scope>NUCLEOTIDE SEQUENCE</scope>
    <source>
        <strain evidence="9">Gfbio:sag-sample-m06:053724c1-46a9-4a36-b237-ea2bf867836b</strain>
    </source>
</reference>
<evidence type="ECO:0000256" key="1">
    <source>
        <dbReference type="ARBA" id="ARBA00004141"/>
    </source>
</evidence>
<keyword evidence="4 7" id="KW-1133">Transmembrane helix</keyword>
<dbReference type="InterPro" id="IPR011701">
    <property type="entry name" value="MFS"/>
</dbReference>
<keyword evidence="3 7" id="KW-0812">Transmembrane</keyword>
<evidence type="ECO:0000256" key="6">
    <source>
        <dbReference type="SAM" id="MobiDB-lite"/>
    </source>
</evidence>
<dbReference type="GO" id="GO:0016020">
    <property type="term" value="C:membrane"/>
    <property type="evidence" value="ECO:0007669"/>
    <property type="project" value="UniProtKB-SubCell"/>
</dbReference>
<dbReference type="InterPro" id="IPR020846">
    <property type="entry name" value="MFS_dom"/>
</dbReference>